<organism evidence="2 3">
    <name type="scientific">Aspergillus fumigatus (strain CBS 144.89 / FGSC A1163 / CEA10)</name>
    <name type="common">Neosartorya fumigata</name>
    <dbReference type="NCBI Taxonomy" id="451804"/>
    <lineage>
        <taxon>Eukaryota</taxon>
        <taxon>Fungi</taxon>
        <taxon>Dikarya</taxon>
        <taxon>Ascomycota</taxon>
        <taxon>Pezizomycotina</taxon>
        <taxon>Eurotiomycetes</taxon>
        <taxon>Eurotiomycetidae</taxon>
        <taxon>Eurotiales</taxon>
        <taxon>Aspergillaceae</taxon>
        <taxon>Aspergillus</taxon>
        <taxon>Aspergillus subgen. Fumigati</taxon>
    </lineage>
</organism>
<feature type="compositionally biased region" description="Basic residues" evidence="1">
    <location>
        <begin position="10"/>
        <end position="19"/>
    </location>
</feature>
<dbReference type="HOGENOM" id="CLU_3124688_0_0_1"/>
<keyword evidence="3" id="KW-1185">Reference proteome</keyword>
<reference evidence="2 3" key="1">
    <citation type="journal article" date="2008" name="PLoS Genet.">
        <title>Genomic islands in the pathogenic filamentous fungus Aspergillus fumigatus.</title>
        <authorList>
            <person name="Fedorova N.D."/>
            <person name="Khaldi N."/>
            <person name="Joardar V.S."/>
            <person name="Maiti R."/>
            <person name="Amedeo P."/>
            <person name="Anderson M.J."/>
            <person name="Crabtree J."/>
            <person name="Silva J.C."/>
            <person name="Badger J.H."/>
            <person name="Albarraq A."/>
            <person name="Angiuoli S."/>
            <person name="Bussey H."/>
            <person name="Bowyer P."/>
            <person name="Cotty P.J."/>
            <person name="Dyer P.S."/>
            <person name="Egan A."/>
            <person name="Galens K."/>
            <person name="Fraser-Liggett C.M."/>
            <person name="Haas B.J."/>
            <person name="Inman J.M."/>
            <person name="Kent R."/>
            <person name="Lemieux S."/>
            <person name="Malavazi I."/>
            <person name="Orvis J."/>
            <person name="Roemer T."/>
            <person name="Ronning C.M."/>
            <person name="Sundaram J.P."/>
            <person name="Sutton G."/>
            <person name="Turner G."/>
            <person name="Venter J.C."/>
            <person name="White O.R."/>
            <person name="Whitty B.R."/>
            <person name="Youngman P."/>
            <person name="Wolfe K.H."/>
            <person name="Goldman G.H."/>
            <person name="Wortman J.R."/>
            <person name="Jiang B."/>
            <person name="Denning D.W."/>
            <person name="Nierman W.C."/>
        </authorList>
    </citation>
    <scope>NUCLEOTIDE SEQUENCE [LARGE SCALE GENOMIC DNA]</scope>
    <source>
        <strain evidence="3">CBS 144.89 / FGSC A1163 / CEA10</strain>
    </source>
</reference>
<gene>
    <name evidence="2" type="ORF">AFUB_019500</name>
</gene>
<dbReference type="VEuPathDB" id="FungiDB:AFUB_019500"/>
<name>B0XTY2_ASPFC</name>
<evidence type="ECO:0000256" key="1">
    <source>
        <dbReference type="SAM" id="MobiDB-lite"/>
    </source>
</evidence>
<protein>
    <submittedName>
        <fullName evidence="2">Uncharacterized protein</fullName>
    </submittedName>
</protein>
<dbReference type="EMBL" id="DS499595">
    <property type="protein sequence ID" value="EDP53904.1"/>
    <property type="molecule type" value="Genomic_DNA"/>
</dbReference>
<accession>B0XTY2</accession>
<dbReference type="AlphaFoldDB" id="B0XTY2"/>
<feature type="compositionally biased region" description="Polar residues" evidence="1">
    <location>
        <begin position="24"/>
        <end position="34"/>
    </location>
</feature>
<proteinExistence type="predicted"/>
<evidence type="ECO:0000313" key="2">
    <source>
        <dbReference type="EMBL" id="EDP53904.1"/>
    </source>
</evidence>
<evidence type="ECO:0000313" key="3">
    <source>
        <dbReference type="Proteomes" id="UP000001699"/>
    </source>
</evidence>
<feature type="region of interest" description="Disordered" evidence="1">
    <location>
        <begin position="1"/>
        <end position="50"/>
    </location>
</feature>
<sequence>MAYSLDLKQHHSSRLRRYRPAATESATIKSVNQNGSGGNEVVGMRVGSLQ</sequence>
<dbReference type="Proteomes" id="UP000001699">
    <property type="component" value="Unassembled WGS sequence"/>
</dbReference>